<dbReference type="Proteomes" id="UP001172687">
    <property type="component" value="Unassembled WGS sequence"/>
</dbReference>
<feature type="region of interest" description="Disordered" evidence="1">
    <location>
        <begin position="77"/>
        <end position="124"/>
    </location>
</feature>
<evidence type="ECO:0008006" key="4">
    <source>
        <dbReference type="Google" id="ProtNLM"/>
    </source>
</evidence>
<sequence>MTDMRPAADRLRVDVVIRACRGAGGAFLPANFGPGQRRVRQADGEMRRCRKQASVPVAVLAAVALIMTSCTGSGNDLATAAPTGPSTAATSPSDQHRAAGDEPHEHDGAGHQHGASGGGLTPVQDGFRLATQQIPTAAGQQSELSFRVSGPSGAPQTRFEEVHEKLMHVFVVRQDLNDFYHIHPTMAPDGTWSVPLTLRRPGPYRLVTDFVAVDEQNQPHPLVLGTDFELAGPYSPEPLPTPSREASVGGYAVRVDGDLVAGQTSMMAVRITQGGAPVTDMKPYLGAMAHVAAFHEGDLEVVHMHPQEASSDGVSPSDLMVHADFPVAGLYRVFIQFQTKGQVHTAPITLSVQ</sequence>
<evidence type="ECO:0000313" key="3">
    <source>
        <dbReference type="Proteomes" id="UP001172687"/>
    </source>
</evidence>
<gene>
    <name evidence="2" type="ORF">QYF68_05700</name>
</gene>
<comment type="caution">
    <text evidence="2">The sequence shown here is derived from an EMBL/GenBank/DDBJ whole genome shotgun (WGS) entry which is preliminary data.</text>
</comment>
<evidence type="ECO:0000313" key="2">
    <source>
        <dbReference type="EMBL" id="MDN4517316.1"/>
    </source>
</evidence>
<feature type="compositionally biased region" description="Basic and acidic residues" evidence="1">
    <location>
        <begin position="94"/>
        <end position="110"/>
    </location>
</feature>
<reference evidence="2" key="1">
    <citation type="submission" date="2023-07" db="EMBL/GenBank/DDBJ databases">
        <title>Degradation of tert-butanol by M. austroafricanum TBA100.</title>
        <authorList>
            <person name="Helbich S."/>
            <person name="Vainshtein Y."/>
        </authorList>
    </citation>
    <scope>NUCLEOTIDE SEQUENCE</scope>
    <source>
        <strain evidence="2">TBA100</strain>
    </source>
</reference>
<dbReference type="EMBL" id="JAUHTC010000026">
    <property type="protein sequence ID" value="MDN4517316.1"/>
    <property type="molecule type" value="Genomic_DNA"/>
</dbReference>
<protein>
    <recommendedName>
        <fullName evidence="4">Secreted protein</fullName>
    </recommendedName>
</protein>
<name>A0ABT8H995_MYCAO</name>
<feature type="compositionally biased region" description="Low complexity" evidence="1">
    <location>
        <begin position="78"/>
        <end position="93"/>
    </location>
</feature>
<dbReference type="RefSeq" id="WP_157680490.1">
    <property type="nucleotide sequence ID" value="NZ_JAUHTC010000026.1"/>
</dbReference>
<accession>A0ABT8H995</accession>
<proteinExistence type="predicted"/>
<evidence type="ECO:0000256" key="1">
    <source>
        <dbReference type="SAM" id="MobiDB-lite"/>
    </source>
</evidence>
<organism evidence="2 3">
    <name type="scientific">Mycolicibacterium austroafricanum</name>
    <name type="common">Mycobacterium austroafricanum</name>
    <dbReference type="NCBI Taxonomy" id="39687"/>
    <lineage>
        <taxon>Bacteria</taxon>
        <taxon>Bacillati</taxon>
        <taxon>Actinomycetota</taxon>
        <taxon>Actinomycetes</taxon>
        <taxon>Mycobacteriales</taxon>
        <taxon>Mycobacteriaceae</taxon>
        <taxon>Mycolicibacterium</taxon>
    </lineage>
</organism>
<keyword evidence="3" id="KW-1185">Reference proteome</keyword>